<dbReference type="SMART" id="SM00960">
    <property type="entry name" value="Robl_LC7"/>
    <property type="match status" value="1"/>
</dbReference>
<dbReference type="Gene3D" id="3.30.450.30">
    <property type="entry name" value="Dynein light chain 2a, cytoplasmic"/>
    <property type="match status" value="1"/>
</dbReference>
<sequence length="138" mass="14119">MTTEHDQADSAQLHAILEQNLTRIAGVSGAVLLSKDGLVRTSYQLPRDSAERVAAAVSGIASSMAAVAQEFGGGEVTRHLAEITPGLKACVTACGEGSTLIVVARGAKVGELGGETVRTAQALGPWLGTPERQGATRP</sequence>
<dbReference type="SUPFAM" id="SSF103196">
    <property type="entry name" value="Roadblock/LC7 domain"/>
    <property type="match status" value="1"/>
</dbReference>
<dbReference type="STRING" id="76728.AQ490_04105"/>
<dbReference type="Pfam" id="PF03259">
    <property type="entry name" value="Robl_LC7"/>
    <property type="match status" value="1"/>
</dbReference>
<gene>
    <name evidence="2" type="ORF">AQ490_04105</name>
</gene>
<keyword evidence="3" id="KW-1185">Reference proteome</keyword>
<dbReference type="PANTHER" id="PTHR36222:SF1">
    <property type="entry name" value="SERINE PROTEASE INHIBITOR RV3364C"/>
    <property type="match status" value="1"/>
</dbReference>
<dbReference type="EMBL" id="LLZU01000024">
    <property type="protein sequence ID" value="KRV48444.1"/>
    <property type="molecule type" value="Genomic_DNA"/>
</dbReference>
<dbReference type="PANTHER" id="PTHR36222">
    <property type="entry name" value="SERINE PROTEASE INHIBITOR RV3364C"/>
    <property type="match status" value="1"/>
</dbReference>
<dbReference type="OrthoDB" id="4266005at2"/>
<evidence type="ECO:0000313" key="3">
    <source>
        <dbReference type="Proteomes" id="UP000050867"/>
    </source>
</evidence>
<accession>A0A0T6LRM3</accession>
<evidence type="ECO:0000259" key="1">
    <source>
        <dbReference type="SMART" id="SM00960"/>
    </source>
</evidence>
<dbReference type="RefSeq" id="WP_018386278.1">
    <property type="nucleotide sequence ID" value="NZ_LLZU01000024.1"/>
</dbReference>
<dbReference type="Proteomes" id="UP000050867">
    <property type="component" value="Unassembled WGS sequence"/>
</dbReference>
<comment type="caution">
    <text evidence="2">The sequence shown here is derived from an EMBL/GenBank/DDBJ whole genome shotgun (WGS) entry which is preliminary data.</text>
</comment>
<dbReference type="AlphaFoldDB" id="A0A0T6LRM3"/>
<proteinExistence type="predicted"/>
<feature type="domain" description="Roadblock/LAMTOR2" evidence="1">
    <location>
        <begin position="14"/>
        <end position="104"/>
    </location>
</feature>
<dbReference type="eggNOG" id="COG2018">
    <property type="taxonomic scope" value="Bacteria"/>
</dbReference>
<reference evidence="2 3" key="1">
    <citation type="submission" date="2015-10" db="EMBL/GenBank/DDBJ databases">
        <title>Draft genome sequence of pyrrolomycin-producing Streptomyces vitaminophilus.</title>
        <authorList>
            <person name="Graham D.E."/>
            <person name="Mahan K.M."/>
            <person name="Klingeman D.M."/>
            <person name="Hettich R.L."/>
            <person name="Parry R.J."/>
        </authorList>
    </citation>
    <scope>NUCLEOTIDE SEQUENCE [LARGE SCALE GENOMIC DNA]</scope>
    <source>
        <strain evidence="2 3">ATCC 31673</strain>
    </source>
</reference>
<organism evidence="2 3">
    <name type="scientific">Wenjunlia vitaminophila</name>
    <name type="common">Streptomyces vitaminophilus</name>
    <dbReference type="NCBI Taxonomy" id="76728"/>
    <lineage>
        <taxon>Bacteria</taxon>
        <taxon>Bacillati</taxon>
        <taxon>Actinomycetota</taxon>
        <taxon>Actinomycetes</taxon>
        <taxon>Kitasatosporales</taxon>
        <taxon>Streptomycetaceae</taxon>
        <taxon>Wenjunlia</taxon>
    </lineage>
</organism>
<protein>
    <recommendedName>
        <fullName evidence="1">Roadblock/LAMTOR2 domain-containing protein</fullName>
    </recommendedName>
</protein>
<evidence type="ECO:0000313" key="2">
    <source>
        <dbReference type="EMBL" id="KRV48444.1"/>
    </source>
</evidence>
<dbReference type="InterPro" id="IPR004942">
    <property type="entry name" value="Roadblock/LAMTOR2_dom"/>
</dbReference>
<dbReference type="InterPro" id="IPR053141">
    <property type="entry name" value="Mycobact_SerProt_Inhib_Rv3364c"/>
</dbReference>
<name>A0A0T6LRM3_WENVI</name>